<name>A0AAV4IVT6_9GAST</name>
<evidence type="ECO:0008006" key="4">
    <source>
        <dbReference type="Google" id="ProtNLM"/>
    </source>
</evidence>
<reference evidence="2 3" key="1">
    <citation type="journal article" date="2021" name="Elife">
        <title>Chloroplast acquisition without the gene transfer in kleptoplastic sea slugs, Plakobranchus ocellatus.</title>
        <authorList>
            <person name="Maeda T."/>
            <person name="Takahashi S."/>
            <person name="Yoshida T."/>
            <person name="Shimamura S."/>
            <person name="Takaki Y."/>
            <person name="Nagai Y."/>
            <person name="Toyoda A."/>
            <person name="Suzuki Y."/>
            <person name="Arimoto A."/>
            <person name="Ishii H."/>
            <person name="Satoh N."/>
            <person name="Nishiyama T."/>
            <person name="Hasebe M."/>
            <person name="Maruyama T."/>
            <person name="Minagawa J."/>
            <person name="Obokata J."/>
            <person name="Shigenobu S."/>
        </authorList>
    </citation>
    <scope>NUCLEOTIDE SEQUENCE [LARGE SCALE GENOMIC DNA]</scope>
</reference>
<feature type="non-terminal residue" evidence="2">
    <location>
        <position position="157"/>
    </location>
</feature>
<dbReference type="Proteomes" id="UP000762676">
    <property type="component" value="Unassembled WGS sequence"/>
</dbReference>
<comment type="caution">
    <text evidence="2">The sequence shown here is derived from an EMBL/GenBank/DDBJ whole genome shotgun (WGS) entry which is preliminary data.</text>
</comment>
<dbReference type="AlphaFoldDB" id="A0AAV4IVT6"/>
<evidence type="ECO:0000313" key="2">
    <source>
        <dbReference type="EMBL" id="GFS13372.1"/>
    </source>
</evidence>
<protein>
    <recommendedName>
        <fullName evidence="4">Secreted protein</fullName>
    </recommendedName>
</protein>
<evidence type="ECO:0000313" key="3">
    <source>
        <dbReference type="Proteomes" id="UP000762676"/>
    </source>
</evidence>
<dbReference type="EMBL" id="BMAT01006477">
    <property type="protein sequence ID" value="GFS13372.1"/>
    <property type="molecule type" value="Genomic_DNA"/>
</dbReference>
<feature type="signal peptide" evidence="1">
    <location>
        <begin position="1"/>
        <end position="22"/>
    </location>
</feature>
<feature type="chain" id="PRO_5043484037" description="Secreted protein" evidence="1">
    <location>
        <begin position="23"/>
        <end position="157"/>
    </location>
</feature>
<gene>
    <name evidence="2" type="ORF">ElyMa_003135100</name>
</gene>
<accession>A0AAV4IVT6</accession>
<evidence type="ECO:0000256" key="1">
    <source>
        <dbReference type="SAM" id="SignalP"/>
    </source>
</evidence>
<proteinExistence type="predicted"/>
<feature type="non-terminal residue" evidence="2">
    <location>
        <position position="1"/>
    </location>
</feature>
<keyword evidence="1" id="KW-0732">Signal</keyword>
<sequence length="157" mass="18434">IDQPMYVKILLFFPLLLGHHECEIFSAREDETAESEYKWKICEKNPGHEKFIPAQHFRENCLQRLHTADQRERLYARIDRTVRLRVSWTSLDRPGVDTLSSIRGTKLLRFGTGFLQYVEASCPLNEGNGQIPTRQWKFKVQTALHVVYNTEEAKQTR</sequence>
<organism evidence="2 3">
    <name type="scientific">Elysia marginata</name>
    <dbReference type="NCBI Taxonomy" id="1093978"/>
    <lineage>
        <taxon>Eukaryota</taxon>
        <taxon>Metazoa</taxon>
        <taxon>Spiralia</taxon>
        <taxon>Lophotrochozoa</taxon>
        <taxon>Mollusca</taxon>
        <taxon>Gastropoda</taxon>
        <taxon>Heterobranchia</taxon>
        <taxon>Euthyneura</taxon>
        <taxon>Panpulmonata</taxon>
        <taxon>Sacoglossa</taxon>
        <taxon>Placobranchoidea</taxon>
        <taxon>Plakobranchidae</taxon>
        <taxon>Elysia</taxon>
    </lineage>
</organism>
<keyword evidence="3" id="KW-1185">Reference proteome</keyword>